<evidence type="ECO:0000313" key="4">
    <source>
        <dbReference type="Proteomes" id="UP001295794"/>
    </source>
</evidence>
<keyword evidence="2" id="KW-1133">Transmembrane helix</keyword>
<keyword evidence="4" id="KW-1185">Reference proteome</keyword>
<gene>
    <name evidence="3" type="ORF">MYCIT1_LOCUS15343</name>
</gene>
<dbReference type="EMBL" id="CAVNYO010000169">
    <property type="protein sequence ID" value="CAK5270709.1"/>
    <property type="molecule type" value="Genomic_DNA"/>
</dbReference>
<evidence type="ECO:0000256" key="1">
    <source>
        <dbReference type="SAM" id="MobiDB-lite"/>
    </source>
</evidence>
<evidence type="ECO:0000256" key="2">
    <source>
        <dbReference type="SAM" id="Phobius"/>
    </source>
</evidence>
<protein>
    <submittedName>
        <fullName evidence="3">Uncharacterized protein</fullName>
    </submittedName>
</protein>
<feature type="region of interest" description="Disordered" evidence="1">
    <location>
        <begin position="1"/>
        <end position="44"/>
    </location>
</feature>
<accession>A0AAD2H9K9</accession>
<reference evidence="3" key="1">
    <citation type="submission" date="2023-11" db="EMBL/GenBank/DDBJ databases">
        <authorList>
            <person name="De Vega J J."/>
            <person name="De Vega J J."/>
        </authorList>
    </citation>
    <scope>NUCLEOTIDE SEQUENCE</scope>
</reference>
<sequence length="320" mass="37115">MSSQCDSLPPYSQHDSSRSRAWALQRSQTNERSSLLPPGASPRMYSERSVNNTIVLSSTPTRKLDLNLAFLVLLVVQFLFVCFALTTWPVEAALDPQQRLTLRRSWADEASAHEELHRAWSQEERYQETWRAAWRQEVLEQEARRVRWAHERDEEEHRHERELERIRAGFSWTSPIPDAHCASYGARQWSSRITNVPRTYDPVQACMETAVEINGAWIRKPDFCEDRGCNGVFGHWLVHHGESSCSSYFRSFVDKGCTAGVSQLRRIESRLENVQSGDDWRVMCDTTPADFGGQHFDHPDMCEQSVWGIWGNWFLHDQQC</sequence>
<keyword evidence="2" id="KW-0812">Transmembrane</keyword>
<evidence type="ECO:0000313" key="3">
    <source>
        <dbReference type="EMBL" id="CAK5270709.1"/>
    </source>
</evidence>
<proteinExistence type="predicted"/>
<keyword evidence="2" id="KW-0472">Membrane</keyword>
<dbReference type="Proteomes" id="UP001295794">
    <property type="component" value="Unassembled WGS sequence"/>
</dbReference>
<feature type="transmembrane region" description="Helical" evidence="2">
    <location>
        <begin position="68"/>
        <end position="90"/>
    </location>
</feature>
<dbReference type="AlphaFoldDB" id="A0AAD2H9K9"/>
<comment type="caution">
    <text evidence="3">The sequence shown here is derived from an EMBL/GenBank/DDBJ whole genome shotgun (WGS) entry which is preliminary data.</text>
</comment>
<name>A0AAD2H9K9_9AGAR</name>
<organism evidence="3 4">
    <name type="scientific">Mycena citricolor</name>
    <dbReference type="NCBI Taxonomy" id="2018698"/>
    <lineage>
        <taxon>Eukaryota</taxon>
        <taxon>Fungi</taxon>
        <taxon>Dikarya</taxon>
        <taxon>Basidiomycota</taxon>
        <taxon>Agaricomycotina</taxon>
        <taxon>Agaricomycetes</taxon>
        <taxon>Agaricomycetidae</taxon>
        <taxon>Agaricales</taxon>
        <taxon>Marasmiineae</taxon>
        <taxon>Mycenaceae</taxon>
        <taxon>Mycena</taxon>
    </lineage>
</organism>